<gene>
    <name evidence="10" type="ORF">GL4_0748</name>
</gene>
<feature type="transmembrane region" description="Helical" evidence="8">
    <location>
        <begin position="43"/>
        <end position="63"/>
    </location>
</feature>
<keyword evidence="6 8" id="KW-1133">Transmembrane helix</keyword>
<feature type="transmembrane region" description="Helical" evidence="8">
    <location>
        <begin position="234"/>
        <end position="267"/>
    </location>
</feature>
<comment type="similarity">
    <text evidence="8">Belongs to the binding-protein-dependent transport system permease family.</text>
</comment>
<dbReference type="InterPro" id="IPR025966">
    <property type="entry name" value="OppC_N"/>
</dbReference>
<name>A0A0A8K066_9HYPH</name>
<dbReference type="GO" id="GO:0042884">
    <property type="term" value="P:microcin transport"/>
    <property type="evidence" value="ECO:0007669"/>
    <property type="project" value="TreeGrafter"/>
</dbReference>
<comment type="subcellular location">
    <subcellularLocation>
        <location evidence="1">Cell inner membrane</location>
        <topology evidence="1">Multi-pass membrane protein</topology>
    </subcellularLocation>
    <subcellularLocation>
        <location evidence="8">Cell membrane</location>
        <topology evidence="8">Multi-pass membrane protein</topology>
    </subcellularLocation>
</comment>
<evidence type="ECO:0000313" key="10">
    <source>
        <dbReference type="EMBL" id="BAQ16211.1"/>
    </source>
</evidence>
<dbReference type="AlphaFoldDB" id="A0A0A8K066"/>
<dbReference type="PANTHER" id="PTHR30325:SF0">
    <property type="entry name" value="INNER MEMBRANE ABC TRANSPORTER PERMEASE PROTEIN YEJE"/>
    <property type="match status" value="1"/>
</dbReference>
<organism evidence="10 11">
    <name type="scientific">Methyloceanibacter caenitepidi</name>
    <dbReference type="NCBI Taxonomy" id="1384459"/>
    <lineage>
        <taxon>Bacteria</taxon>
        <taxon>Pseudomonadati</taxon>
        <taxon>Pseudomonadota</taxon>
        <taxon>Alphaproteobacteria</taxon>
        <taxon>Hyphomicrobiales</taxon>
        <taxon>Hyphomicrobiaceae</taxon>
        <taxon>Methyloceanibacter</taxon>
    </lineage>
</organism>
<dbReference type="GO" id="GO:0005886">
    <property type="term" value="C:plasma membrane"/>
    <property type="evidence" value="ECO:0007669"/>
    <property type="project" value="UniProtKB-SubCell"/>
</dbReference>
<evidence type="ECO:0000256" key="3">
    <source>
        <dbReference type="ARBA" id="ARBA00022475"/>
    </source>
</evidence>
<evidence type="ECO:0000259" key="9">
    <source>
        <dbReference type="PROSITE" id="PS50928"/>
    </source>
</evidence>
<feature type="transmembrane region" description="Helical" evidence="8">
    <location>
        <begin position="189"/>
        <end position="214"/>
    </location>
</feature>
<reference evidence="10 11" key="1">
    <citation type="submission" date="2014-09" db="EMBL/GenBank/DDBJ databases">
        <title>Genome sequencing of Methyloceanibacter caenitepidi Gela4.</title>
        <authorList>
            <person name="Takeuchi M."/>
            <person name="Susumu S."/>
            <person name="Kamagata Y."/>
            <person name="Oshima K."/>
            <person name="Hattori M."/>
            <person name="Iwasaki W."/>
        </authorList>
    </citation>
    <scope>NUCLEOTIDE SEQUENCE [LARGE SCALE GENOMIC DNA]</scope>
    <source>
        <strain evidence="10 11">Gela4</strain>
    </source>
</reference>
<keyword evidence="3" id="KW-1003">Cell membrane</keyword>
<protein>
    <submittedName>
        <fullName evidence="10">Oligopeptide transport system permease protein OppC</fullName>
    </submittedName>
</protein>
<dbReference type="Pfam" id="PF00528">
    <property type="entry name" value="BPD_transp_1"/>
    <property type="match status" value="1"/>
</dbReference>
<dbReference type="Gene3D" id="1.10.3720.10">
    <property type="entry name" value="MetI-like"/>
    <property type="match status" value="1"/>
</dbReference>
<evidence type="ECO:0000256" key="8">
    <source>
        <dbReference type="RuleBase" id="RU363032"/>
    </source>
</evidence>
<keyword evidence="2 8" id="KW-0813">Transport</keyword>
<keyword evidence="4" id="KW-0997">Cell inner membrane</keyword>
<keyword evidence="11" id="KW-1185">Reference proteome</keyword>
<evidence type="ECO:0000256" key="7">
    <source>
        <dbReference type="ARBA" id="ARBA00023136"/>
    </source>
</evidence>
<dbReference type="InterPro" id="IPR000515">
    <property type="entry name" value="MetI-like"/>
</dbReference>
<dbReference type="Pfam" id="PF12911">
    <property type="entry name" value="OppC_N"/>
    <property type="match status" value="1"/>
</dbReference>
<dbReference type="RefSeq" id="WP_045364664.1">
    <property type="nucleotide sequence ID" value="NZ_AP014648.1"/>
</dbReference>
<evidence type="ECO:0000256" key="1">
    <source>
        <dbReference type="ARBA" id="ARBA00004429"/>
    </source>
</evidence>
<feature type="transmembrane region" description="Helical" evidence="8">
    <location>
        <begin position="351"/>
        <end position="373"/>
    </location>
</feature>
<dbReference type="CDD" id="cd06261">
    <property type="entry name" value="TM_PBP2"/>
    <property type="match status" value="1"/>
</dbReference>
<keyword evidence="5 8" id="KW-0812">Transmembrane</keyword>
<keyword evidence="7 8" id="KW-0472">Membrane</keyword>
<dbReference type="SUPFAM" id="SSF161098">
    <property type="entry name" value="MetI-like"/>
    <property type="match status" value="1"/>
</dbReference>
<dbReference type="InterPro" id="IPR035906">
    <property type="entry name" value="MetI-like_sf"/>
</dbReference>
<dbReference type="Proteomes" id="UP000031643">
    <property type="component" value="Chromosome"/>
</dbReference>
<evidence type="ECO:0000256" key="4">
    <source>
        <dbReference type="ARBA" id="ARBA00022519"/>
    </source>
</evidence>
<dbReference type="GO" id="GO:0055085">
    <property type="term" value="P:transmembrane transport"/>
    <property type="evidence" value="ECO:0007669"/>
    <property type="project" value="InterPro"/>
</dbReference>
<feature type="domain" description="ABC transmembrane type-1" evidence="9">
    <location>
        <begin position="185"/>
        <end position="377"/>
    </location>
</feature>
<dbReference type="HOGENOM" id="CLU_028518_1_0_5"/>
<dbReference type="PROSITE" id="PS50928">
    <property type="entry name" value="ABC_TM1"/>
    <property type="match status" value="1"/>
</dbReference>
<proteinExistence type="inferred from homology"/>
<evidence type="ECO:0000313" key="11">
    <source>
        <dbReference type="Proteomes" id="UP000031643"/>
    </source>
</evidence>
<dbReference type="EMBL" id="AP014648">
    <property type="protein sequence ID" value="BAQ16211.1"/>
    <property type="molecule type" value="Genomic_DNA"/>
</dbReference>
<feature type="transmembrane region" description="Helical" evidence="8">
    <location>
        <begin position="302"/>
        <end position="331"/>
    </location>
</feature>
<evidence type="ECO:0000256" key="5">
    <source>
        <dbReference type="ARBA" id="ARBA00022692"/>
    </source>
</evidence>
<dbReference type="FunFam" id="1.10.3720.10:FF:000005">
    <property type="entry name" value="Microcin C ABC transporter permease"/>
    <property type="match status" value="1"/>
</dbReference>
<accession>A0A0A8K066</accession>
<sequence length="387" mass="43558">MDAPTDVSVTEEVAAEGIPQPRAWVSALNKRRWQTFKANRRGYWSLWIFLTLFVISLFAEFIANDKPILVEYEGRYYWPIFQAYPETDFGGIFETEADYRDPVVQELITENGGWLLWPPIRFSYNTQNKNPPMAFPVKPTWLLNDKDCELAVEKGFHPCDSSLEWNWLGTDDQGRDVVARIIYGFRISVLFGLVLTIFSTIIGVAAGAIQGYFGGWTDLLFQRFIEIWTSVPQLYLLIIVAAVIEPNFWILLGILLAFSWVALVGVVRAEFLRARNFEYVTAARALGLPNGKIIFKHLLPNAMVATLTFMPFILNGSITTLTSLDFLGFGLPPGSPSLGELLAQGKDNLQAPWLGLTAFFVIAIMLSLLIFVGEAVRDALDPRKTLT</sequence>
<evidence type="ECO:0000256" key="6">
    <source>
        <dbReference type="ARBA" id="ARBA00022989"/>
    </source>
</evidence>
<dbReference type="STRING" id="1384459.GL4_0748"/>
<dbReference type="PANTHER" id="PTHR30325">
    <property type="entry name" value="MEMBRANE COMPONENT OF ABC TRANSPORTER"/>
    <property type="match status" value="1"/>
</dbReference>
<dbReference type="OrthoDB" id="9766870at2"/>
<evidence type="ECO:0000256" key="2">
    <source>
        <dbReference type="ARBA" id="ARBA00022448"/>
    </source>
</evidence>
<dbReference type="KEGG" id="mcg:GL4_0748"/>